<evidence type="ECO:0000256" key="1">
    <source>
        <dbReference type="SAM" id="MobiDB-lite"/>
    </source>
</evidence>
<dbReference type="Proteomes" id="UP000019024">
    <property type="component" value="Plasmid unnamed2"/>
</dbReference>
<protein>
    <submittedName>
        <fullName evidence="2">Uncharacterized protein</fullName>
    </submittedName>
</protein>
<evidence type="ECO:0000313" key="2">
    <source>
        <dbReference type="EMBL" id="AHG01724.1"/>
    </source>
</evidence>
<feature type="region of interest" description="Disordered" evidence="1">
    <location>
        <begin position="67"/>
        <end position="98"/>
    </location>
</feature>
<dbReference type="HOGENOM" id="CLU_2327186_0_0_2"/>
<organism evidence="2 3">
    <name type="scientific">Halostagnicola larsenii XH-48</name>
    <dbReference type="NCBI Taxonomy" id="797299"/>
    <lineage>
        <taxon>Archaea</taxon>
        <taxon>Methanobacteriati</taxon>
        <taxon>Methanobacteriota</taxon>
        <taxon>Stenosarchaea group</taxon>
        <taxon>Halobacteria</taxon>
        <taxon>Halobacteriales</taxon>
        <taxon>Natrialbaceae</taxon>
        <taxon>Halostagnicola</taxon>
    </lineage>
</organism>
<sequence length="98" mass="10919">MRSVGESSHRWVGVADCFTRHSSANLDIEFFEEYSLEFGTVDRDEPVPELAPLDLIKIESIENATARGTNQTVAEGDPCSADTVGYPESIEDEERIRL</sequence>
<accession>W0JT06</accession>
<evidence type="ECO:0000313" key="3">
    <source>
        <dbReference type="Proteomes" id="UP000019024"/>
    </source>
</evidence>
<dbReference type="EMBL" id="CP007057">
    <property type="protein sequence ID" value="AHG01724.1"/>
    <property type="molecule type" value="Genomic_DNA"/>
</dbReference>
<dbReference type="AlphaFoldDB" id="W0JT06"/>
<keyword evidence="3" id="KW-1185">Reference proteome</keyword>
<geneLocation type="plasmid" evidence="2">
    <name>unnamed</name>
</geneLocation>
<dbReference type="KEGG" id="hlr:HALLA_00100"/>
<name>W0JT06_9EURY</name>
<reference evidence="2 3" key="1">
    <citation type="submission" date="2014-01" db="EMBL/GenBank/DDBJ databases">
        <authorList>
            <consortium name="DOE Joint Genome Institute"/>
            <person name="Anderson I."/>
            <person name="Huntemann M."/>
            <person name="Han J."/>
            <person name="Chen A."/>
            <person name="Kyrpides N."/>
            <person name="Mavromatis K."/>
            <person name="Markowitz V."/>
            <person name="Palaniappan K."/>
            <person name="Ivanova N."/>
            <person name="Schaumberg A."/>
            <person name="Pati A."/>
            <person name="Liolios K."/>
            <person name="Nordberg H.P."/>
            <person name="Cantor M.N."/>
            <person name="Hua S.X."/>
            <person name="Woyke T."/>
        </authorList>
    </citation>
    <scope>NUCLEOTIDE SEQUENCE [LARGE SCALE GENOMIC DNA]</scope>
    <source>
        <strain evidence="2 3">XH-48</strain>
        <plasmid evidence="3">2</plasmid>
    </source>
</reference>
<gene>
    <name evidence="2" type="ORF">HALLA_00100</name>
</gene>
<proteinExistence type="predicted"/>
<keyword evidence="2" id="KW-0614">Plasmid</keyword>
<feature type="compositionally biased region" description="Acidic residues" evidence="1">
    <location>
        <begin position="89"/>
        <end position="98"/>
    </location>
</feature>